<dbReference type="STRING" id="103827.A0A0N5CZX0"/>
<organism evidence="4">
    <name type="scientific">Thelazia callipaeda</name>
    <name type="common">Oriental eyeworm</name>
    <name type="synonym">Parasitic nematode</name>
    <dbReference type="NCBI Taxonomy" id="103827"/>
    <lineage>
        <taxon>Eukaryota</taxon>
        <taxon>Metazoa</taxon>
        <taxon>Ecdysozoa</taxon>
        <taxon>Nematoda</taxon>
        <taxon>Chromadorea</taxon>
        <taxon>Rhabditida</taxon>
        <taxon>Spirurina</taxon>
        <taxon>Spiruromorpha</taxon>
        <taxon>Thelazioidea</taxon>
        <taxon>Thelaziidae</taxon>
        <taxon>Thelazia</taxon>
    </lineage>
</organism>
<dbReference type="Proteomes" id="UP000276776">
    <property type="component" value="Unassembled WGS sequence"/>
</dbReference>
<feature type="region of interest" description="Disordered" evidence="1">
    <location>
        <begin position="1"/>
        <end position="22"/>
    </location>
</feature>
<reference evidence="4" key="1">
    <citation type="submission" date="2017-02" db="UniProtKB">
        <authorList>
            <consortium name="WormBaseParasite"/>
        </authorList>
    </citation>
    <scope>IDENTIFICATION</scope>
</reference>
<dbReference type="EMBL" id="UYYF01004384">
    <property type="protein sequence ID" value="VDN03366.1"/>
    <property type="molecule type" value="Genomic_DNA"/>
</dbReference>
<name>A0A0N5CZX0_THECL</name>
<protein>
    <submittedName>
        <fullName evidence="2 4">Uncharacterized protein</fullName>
    </submittedName>
</protein>
<feature type="compositionally biased region" description="Pro residues" evidence="1">
    <location>
        <begin position="8"/>
        <end position="22"/>
    </location>
</feature>
<dbReference type="WBParaSite" id="TCLT_0000606101-mRNA-1">
    <property type="protein sequence ID" value="TCLT_0000606101-mRNA-1"/>
    <property type="gene ID" value="TCLT_0000606101"/>
</dbReference>
<gene>
    <name evidence="2" type="ORF">TCLT_LOCUS6050</name>
</gene>
<evidence type="ECO:0000313" key="3">
    <source>
        <dbReference type="Proteomes" id="UP000276776"/>
    </source>
</evidence>
<evidence type="ECO:0000313" key="2">
    <source>
        <dbReference type="EMBL" id="VDN03366.1"/>
    </source>
</evidence>
<keyword evidence="3" id="KW-1185">Reference proteome</keyword>
<accession>A0A0N5CZX0</accession>
<evidence type="ECO:0000313" key="4">
    <source>
        <dbReference type="WBParaSite" id="TCLT_0000606101-mRNA-1"/>
    </source>
</evidence>
<evidence type="ECO:0000256" key="1">
    <source>
        <dbReference type="SAM" id="MobiDB-lite"/>
    </source>
</evidence>
<sequence length="84" mass="9053">MDVILDDPSPPPPYSPERPPPPYVRTVEIGADDVNDSKAKADKEMKLPFSTVSASKIVYPEAVLLPPTTSQSINPSVSGKLLCF</sequence>
<proteinExistence type="predicted"/>
<reference evidence="2 3" key="2">
    <citation type="submission" date="2018-11" db="EMBL/GenBank/DDBJ databases">
        <authorList>
            <consortium name="Pathogen Informatics"/>
        </authorList>
    </citation>
    <scope>NUCLEOTIDE SEQUENCE [LARGE SCALE GENOMIC DNA]</scope>
</reference>
<dbReference type="AlphaFoldDB" id="A0A0N5CZX0"/>